<reference evidence="1 2" key="1">
    <citation type="submission" date="2024-10" db="EMBL/GenBank/DDBJ databases">
        <title>The Natural Products Discovery Center: Release of the First 8490 Sequenced Strains for Exploring Actinobacteria Biosynthetic Diversity.</title>
        <authorList>
            <person name="Kalkreuter E."/>
            <person name="Kautsar S.A."/>
            <person name="Yang D."/>
            <person name="Bader C.D."/>
            <person name="Teijaro C.N."/>
            <person name="Fluegel L."/>
            <person name="Davis C.M."/>
            <person name="Simpson J.R."/>
            <person name="Lauterbach L."/>
            <person name="Steele A.D."/>
            <person name="Gui C."/>
            <person name="Meng S."/>
            <person name="Li G."/>
            <person name="Viehrig K."/>
            <person name="Ye F."/>
            <person name="Su P."/>
            <person name="Kiefer A.F."/>
            <person name="Nichols A."/>
            <person name="Cepeda A.J."/>
            <person name="Yan W."/>
            <person name="Fan B."/>
            <person name="Jiang Y."/>
            <person name="Adhikari A."/>
            <person name="Zheng C.-J."/>
            <person name="Schuster L."/>
            <person name="Cowan T.M."/>
            <person name="Smanski M.J."/>
            <person name="Chevrette M.G."/>
            <person name="De Carvalho L.P.S."/>
            <person name="Shen B."/>
        </authorList>
    </citation>
    <scope>NUCLEOTIDE SEQUENCE [LARGE SCALE GENOMIC DNA]</scope>
    <source>
        <strain evidence="1 2">NPDC019275</strain>
    </source>
</reference>
<comment type="caution">
    <text evidence="1">The sequence shown here is derived from an EMBL/GenBank/DDBJ whole genome shotgun (WGS) entry which is preliminary data.</text>
</comment>
<keyword evidence="2" id="KW-1185">Reference proteome</keyword>
<sequence length="139" mass="15028">MTAIRQRESVHAGCDYTSIQSRVDRVRQPRNPGLHTTAAHPPSPGIVSHTFTGNTFGGDFFFGHPPPGAAPRPLRELVAVFGTDDLPLMKEVNPYTLGVTASAVGNAHEHGRTDPYVARTRDHVDTRLAAALAEPRLGR</sequence>
<evidence type="ECO:0000313" key="1">
    <source>
        <dbReference type="EMBL" id="MFI2478078.1"/>
    </source>
</evidence>
<gene>
    <name evidence="1" type="ORF">ACH49W_32355</name>
</gene>
<dbReference type="Proteomes" id="UP001611415">
    <property type="component" value="Unassembled WGS sequence"/>
</dbReference>
<name>A0ABW7XAU1_9NOCA</name>
<dbReference type="RefSeq" id="WP_357403024.1">
    <property type="nucleotide sequence ID" value="NZ_JBEYCD010000003.1"/>
</dbReference>
<dbReference type="EMBL" id="JBIRYO010000033">
    <property type="protein sequence ID" value="MFI2478078.1"/>
    <property type="molecule type" value="Genomic_DNA"/>
</dbReference>
<proteinExistence type="predicted"/>
<accession>A0ABW7XAU1</accession>
<protein>
    <submittedName>
        <fullName evidence="1">Uncharacterized protein</fullName>
    </submittedName>
</protein>
<evidence type="ECO:0000313" key="2">
    <source>
        <dbReference type="Proteomes" id="UP001611415"/>
    </source>
</evidence>
<organism evidence="1 2">
    <name type="scientific">Nocardia xishanensis</name>
    <dbReference type="NCBI Taxonomy" id="238964"/>
    <lineage>
        <taxon>Bacteria</taxon>
        <taxon>Bacillati</taxon>
        <taxon>Actinomycetota</taxon>
        <taxon>Actinomycetes</taxon>
        <taxon>Mycobacteriales</taxon>
        <taxon>Nocardiaceae</taxon>
        <taxon>Nocardia</taxon>
    </lineage>
</organism>